<evidence type="ECO:0000259" key="1">
    <source>
        <dbReference type="Pfam" id="PF25306"/>
    </source>
</evidence>
<keyword evidence="3" id="KW-1185">Reference proteome</keyword>
<organism evidence="2 3">
    <name type="scientific">Anisodus acutangulus</name>
    <dbReference type="NCBI Taxonomy" id="402998"/>
    <lineage>
        <taxon>Eukaryota</taxon>
        <taxon>Viridiplantae</taxon>
        <taxon>Streptophyta</taxon>
        <taxon>Embryophyta</taxon>
        <taxon>Tracheophyta</taxon>
        <taxon>Spermatophyta</taxon>
        <taxon>Magnoliopsida</taxon>
        <taxon>eudicotyledons</taxon>
        <taxon>Gunneridae</taxon>
        <taxon>Pentapetalae</taxon>
        <taxon>asterids</taxon>
        <taxon>lamiids</taxon>
        <taxon>Solanales</taxon>
        <taxon>Solanaceae</taxon>
        <taxon>Solanoideae</taxon>
        <taxon>Hyoscyameae</taxon>
        <taxon>Anisodus</taxon>
    </lineage>
</organism>
<dbReference type="PANTHER" id="PTHR36014">
    <property type="entry name" value="OS03G0176600 PROTEIN"/>
    <property type="match status" value="1"/>
</dbReference>
<evidence type="ECO:0000313" key="2">
    <source>
        <dbReference type="EMBL" id="KAJ8527108.1"/>
    </source>
</evidence>
<name>A0A9Q1L4K8_9SOLA</name>
<dbReference type="InterPro" id="IPR057202">
    <property type="entry name" value="DUF7880"/>
</dbReference>
<dbReference type="Pfam" id="PF25306">
    <property type="entry name" value="DUF7880"/>
    <property type="match status" value="1"/>
</dbReference>
<dbReference type="Proteomes" id="UP001152561">
    <property type="component" value="Unassembled WGS sequence"/>
</dbReference>
<dbReference type="PANTHER" id="PTHR36014:SF1">
    <property type="entry name" value="OS03G0176700 PROTEIN"/>
    <property type="match status" value="1"/>
</dbReference>
<comment type="caution">
    <text evidence="2">The sequence shown here is derived from an EMBL/GenBank/DDBJ whole genome shotgun (WGS) entry which is preliminary data.</text>
</comment>
<feature type="domain" description="DUF7880" evidence="1">
    <location>
        <begin position="128"/>
        <end position="254"/>
    </location>
</feature>
<dbReference type="AlphaFoldDB" id="A0A9Q1L4K8"/>
<gene>
    <name evidence="2" type="ORF">K7X08_029585</name>
</gene>
<dbReference type="EMBL" id="JAJAGQ010000024">
    <property type="protein sequence ID" value="KAJ8527108.1"/>
    <property type="molecule type" value="Genomic_DNA"/>
</dbReference>
<accession>A0A9Q1L4K8</accession>
<sequence>MIKECTKLTAVVKRVESYIQKSELDKTLLFSVATHSGEMTISIYTPAHVSTSGLNSRLLRSPPRRTLFPARYHRNFSVSCALFSDKRRESRRLVTVALGVLLQWLAVPKDAVEASPFDKYVKRKQLDPLEAYVPAVLLAGVQIKELEKSLEVDEPKYGDCRNILRSGPASSLRVNIRAVAQYAADGGNGKLAFSDVDQCLSALEGLDSLLLRASRNDPGASIDSMKAQIVTALNALDSLLKTVPADVLDKGKSVADSYFFSQEEDVAPEKLDPDVKQLESILSM</sequence>
<dbReference type="OrthoDB" id="512787at2759"/>
<protein>
    <recommendedName>
        <fullName evidence="1">DUF7880 domain-containing protein</fullName>
    </recommendedName>
</protein>
<proteinExistence type="predicted"/>
<reference evidence="3" key="1">
    <citation type="journal article" date="2023" name="Proc. Natl. Acad. Sci. U.S.A.">
        <title>Genomic and structural basis for evolution of tropane alkaloid biosynthesis.</title>
        <authorList>
            <person name="Wanga Y.-J."/>
            <person name="Taina T."/>
            <person name="Yua J.-Y."/>
            <person name="Lia J."/>
            <person name="Xua B."/>
            <person name="Chenc J."/>
            <person name="D'Auriad J.C."/>
            <person name="Huanga J.-P."/>
            <person name="Huanga S.-X."/>
        </authorList>
    </citation>
    <scope>NUCLEOTIDE SEQUENCE [LARGE SCALE GENOMIC DNA]</scope>
    <source>
        <strain evidence="3">cv. KIB-2019</strain>
    </source>
</reference>
<evidence type="ECO:0000313" key="3">
    <source>
        <dbReference type="Proteomes" id="UP001152561"/>
    </source>
</evidence>